<proteinExistence type="predicted"/>
<name>A0A1D9Q0M8_SCLS1</name>
<evidence type="ECO:0000256" key="1">
    <source>
        <dbReference type="SAM" id="Coils"/>
    </source>
</evidence>
<feature type="compositionally biased region" description="Basic and acidic residues" evidence="2">
    <location>
        <begin position="89"/>
        <end position="101"/>
    </location>
</feature>
<keyword evidence="1" id="KW-0175">Coiled coil</keyword>
<feature type="region of interest" description="Disordered" evidence="2">
    <location>
        <begin position="502"/>
        <end position="548"/>
    </location>
</feature>
<feature type="compositionally biased region" description="Basic and acidic residues" evidence="2">
    <location>
        <begin position="451"/>
        <end position="461"/>
    </location>
</feature>
<evidence type="ECO:0000313" key="3">
    <source>
        <dbReference type="EMBL" id="APA08362.1"/>
    </source>
</evidence>
<feature type="region of interest" description="Disordered" evidence="2">
    <location>
        <begin position="1"/>
        <end position="176"/>
    </location>
</feature>
<feature type="compositionally biased region" description="Basic residues" evidence="2">
    <location>
        <begin position="1"/>
        <end position="11"/>
    </location>
</feature>
<feature type="compositionally biased region" description="Basic residues" evidence="2">
    <location>
        <begin position="20"/>
        <end position="31"/>
    </location>
</feature>
<evidence type="ECO:0000256" key="2">
    <source>
        <dbReference type="SAM" id="MobiDB-lite"/>
    </source>
</evidence>
<feature type="compositionally biased region" description="Polar residues" evidence="2">
    <location>
        <begin position="75"/>
        <end position="85"/>
    </location>
</feature>
<dbReference type="EMBL" id="CP017816">
    <property type="protein sequence ID" value="APA08362.1"/>
    <property type="molecule type" value="Genomic_DNA"/>
</dbReference>
<dbReference type="VEuPathDB" id="FungiDB:sscle_03g031320"/>
<evidence type="ECO:0000313" key="4">
    <source>
        <dbReference type="Proteomes" id="UP000177798"/>
    </source>
</evidence>
<feature type="compositionally biased region" description="Low complexity" evidence="2">
    <location>
        <begin position="502"/>
        <end position="521"/>
    </location>
</feature>
<organism evidence="3 4">
    <name type="scientific">Sclerotinia sclerotiorum (strain ATCC 18683 / 1980 / Ss-1)</name>
    <name type="common">White mold</name>
    <name type="synonym">Whetzelinia sclerotiorum</name>
    <dbReference type="NCBI Taxonomy" id="665079"/>
    <lineage>
        <taxon>Eukaryota</taxon>
        <taxon>Fungi</taxon>
        <taxon>Dikarya</taxon>
        <taxon>Ascomycota</taxon>
        <taxon>Pezizomycotina</taxon>
        <taxon>Leotiomycetes</taxon>
        <taxon>Helotiales</taxon>
        <taxon>Sclerotiniaceae</taxon>
        <taxon>Sclerotinia</taxon>
    </lineage>
</organism>
<accession>A0A1D9Q0M8</accession>
<feature type="compositionally biased region" description="Acidic residues" evidence="2">
    <location>
        <begin position="148"/>
        <end position="158"/>
    </location>
</feature>
<dbReference type="Proteomes" id="UP000177798">
    <property type="component" value="Chromosome 3"/>
</dbReference>
<reference evidence="4" key="1">
    <citation type="journal article" date="2017" name="Genome Biol. Evol.">
        <title>The complete genome sequence of the phytopathogenic fungus Sclerotinia sclerotiorum reveals insights into the genome architecture of broad host range pathogens.</title>
        <authorList>
            <person name="Derbyshire M."/>
            <person name="Denton-Giles M."/>
            <person name="Hegedus D."/>
            <person name="Seifbarghy S."/>
            <person name="Rollins J."/>
            <person name="van Kan J."/>
            <person name="Seidl M.F."/>
            <person name="Faino L."/>
            <person name="Mbengue M."/>
            <person name="Navaud O."/>
            <person name="Raffaele S."/>
            <person name="Hammond-Kosack K."/>
            <person name="Heard S."/>
            <person name="Oliver R."/>
        </authorList>
    </citation>
    <scope>NUCLEOTIDE SEQUENCE [LARGE SCALE GENOMIC DNA]</scope>
    <source>
        <strain evidence="4">ATCC 18683 / 1980 / Ss-1</strain>
    </source>
</reference>
<dbReference type="AlphaFoldDB" id="A0A1D9Q0M8"/>
<feature type="coiled-coil region" evidence="1">
    <location>
        <begin position="261"/>
        <end position="298"/>
    </location>
</feature>
<sequence length="624" mass="70950">MTSNKHKRSTPRKSPQNPSPHKHHKPHKSHKNSQEKVKQLTPNSSNSPILPPKNAKAARQILPPTRRVLFPQNAKLENSQQSFSSPLPIKKDHLKTGKHDLSSPAVKLSDNRPFKKQCISSPSPAKNVKLMPRESNGVDWRAGMNISSDDDEDKDEEGTPSPPSRRRKADITKGAWEGQKKPALAVLAPPKAAISYATPLKQHCSSIYAAQPNSTAINKIDITVLRLEKGELQNHLDTSIQQTQQAMNDVKKWETKCKASIDAQETLNRLLNAEMKEKENLQSRISAFTQQAHELKLAAETWEKKWKVTTEENNSLRKQLASKTKEHSTAELNTEQWQHQHRVEIDKNTKLQRELKLKHVRDRHEKDHIEESHQFANKIIQLEEEPSQLKSQNSKMSFKTEREEYLEATNKLLAKQVAQLKEEIYVQHKSTLEKQDTELRGEVILQNSVEKSSESDIRRQDNNNSDAAEEIARVQVQESLPKPHDESSQTPQTHLEEISTHHLTTRQTHQTTHQPHQTQPQKINHNQDHQNQNQISAHQKEISTHQKQITSLKQEIQKLEEINKYKDIGLEKMGLLVAGWALKWRGLGGEGVGKIDGEGREGNRVEGKIPAVEGLGVCVNGVRM</sequence>
<protein>
    <submittedName>
        <fullName evidence="3">Uncharacterized protein</fullName>
    </submittedName>
</protein>
<feature type="region of interest" description="Disordered" evidence="2">
    <location>
        <begin position="443"/>
        <end position="465"/>
    </location>
</feature>
<dbReference type="OrthoDB" id="3563512at2759"/>
<gene>
    <name evidence="3" type="ORF">sscle_03g031320</name>
</gene>